<evidence type="ECO:0000313" key="2">
    <source>
        <dbReference type="Proteomes" id="UP000314294"/>
    </source>
</evidence>
<comment type="caution">
    <text evidence="1">The sequence shown here is derived from an EMBL/GenBank/DDBJ whole genome shotgun (WGS) entry which is preliminary data.</text>
</comment>
<dbReference type="EMBL" id="SRLO01000721">
    <property type="protein sequence ID" value="TNN47875.1"/>
    <property type="molecule type" value="Genomic_DNA"/>
</dbReference>
<name>A0A4Z2G475_9TELE</name>
<sequence>MSTLQHFVRKALMASISTTETPAAPLLGPAGSTSLCRSGRPVRMRCSMLGSTVSVVSKSTRSCARPNTSRGAQQLRINVSWSSSGSSRKQGTFFTKRSVFTRTAEAALHVT</sequence>
<protein>
    <submittedName>
        <fullName evidence="1">Uncharacterized protein</fullName>
    </submittedName>
</protein>
<dbReference type="AlphaFoldDB" id="A0A4Z2G475"/>
<organism evidence="1 2">
    <name type="scientific">Liparis tanakae</name>
    <name type="common">Tanaka's snailfish</name>
    <dbReference type="NCBI Taxonomy" id="230148"/>
    <lineage>
        <taxon>Eukaryota</taxon>
        <taxon>Metazoa</taxon>
        <taxon>Chordata</taxon>
        <taxon>Craniata</taxon>
        <taxon>Vertebrata</taxon>
        <taxon>Euteleostomi</taxon>
        <taxon>Actinopterygii</taxon>
        <taxon>Neopterygii</taxon>
        <taxon>Teleostei</taxon>
        <taxon>Neoteleostei</taxon>
        <taxon>Acanthomorphata</taxon>
        <taxon>Eupercaria</taxon>
        <taxon>Perciformes</taxon>
        <taxon>Cottioidei</taxon>
        <taxon>Cottales</taxon>
        <taxon>Liparidae</taxon>
        <taxon>Liparis</taxon>
    </lineage>
</organism>
<keyword evidence="2" id="KW-1185">Reference proteome</keyword>
<gene>
    <name evidence="1" type="ORF">EYF80_041926</name>
</gene>
<evidence type="ECO:0000313" key="1">
    <source>
        <dbReference type="EMBL" id="TNN47875.1"/>
    </source>
</evidence>
<reference evidence="1 2" key="1">
    <citation type="submission" date="2019-03" db="EMBL/GenBank/DDBJ databases">
        <title>First draft genome of Liparis tanakae, snailfish: a comprehensive survey of snailfish specific genes.</title>
        <authorList>
            <person name="Kim W."/>
            <person name="Song I."/>
            <person name="Jeong J.-H."/>
            <person name="Kim D."/>
            <person name="Kim S."/>
            <person name="Ryu S."/>
            <person name="Song J.Y."/>
            <person name="Lee S.K."/>
        </authorList>
    </citation>
    <scope>NUCLEOTIDE SEQUENCE [LARGE SCALE GENOMIC DNA]</scope>
    <source>
        <tissue evidence="1">Muscle</tissue>
    </source>
</reference>
<proteinExistence type="predicted"/>
<accession>A0A4Z2G475</accession>
<dbReference type="Proteomes" id="UP000314294">
    <property type="component" value="Unassembled WGS sequence"/>
</dbReference>